<reference evidence="1 2" key="1">
    <citation type="submission" date="2016-10" db="EMBL/GenBank/DDBJ databases">
        <authorList>
            <person name="de Groot N.N."/>
        </authorList>
    </citation>
    <scope>NUCLEOTIDE SEQUENCE [LARGE SCALE GENOMIC DNA]</scope>
    <source>
        <strain evidence="1 2">DSM 43941</strain>
    </source>
</reference>
<sequence length="232" mass="24575">MLVVFTGGEVMTGLDLAGAVPATAPVDALDVRLHHYADTPEWIDGWRTGPLRNLAERELPDPAALDAATSCYTIQLTVTDPDDLTHLQLAWAVAAEVCRAGAVAVLDAYAHDWYPAAVVAGLDPHRPFTVMREISVVAESDVVPGFGHPVHTRGMAKFGRPDLITGIAGEQIGEAATILNQLAGLLAEGHVLTPGQQIRVGESRTLTVVPYVPDDRIPDVGLIADGLLLTEA</sequence>
<gene>
    <name evidence="1" type="ORF">SAMN04489716_4578</name>
</gene>
<dbReference type="OrthoDB" id="8200265at2"/>
<evidence type="ECO:0008006" key="3">
    <source>
        <dbReference type="Google" id="ProtNLM"/>
    </source>
</evidence>
<proteinExistence type="predicted"/>
<accession>A0A1H2BFL7</accession>
<organism evidence="1 2">
    <name type="scientific">Actinoplanes derwentensis</name>
    <dbReference type="NCBI Taxonomy" id="113562"/>
    <lineage>
        <taxon>Bacteria</taxon>
        <taxon>Bacillati</taxon>
        <taxon>Actinomycetota</taxon>
        <taxon>Actinomycetes</taxon>
        <taxon>Micromonosporales</taxon>
        <taxon>Micromonosporaceae</taxon>
        <taxon>Actinoplanes</taxon>
    </lineage>
</organism>
<keyword evidence="2" id="KW-1185">Reference proteome</keyword>
<evidence type="ECO:0000313" key="2">
    <source>
        <dbReference type="Proteomes" id="UP000198688"/>
    </source>
</evidence>
<dbReference type="STRING" id="113562.SAMN04489716_4578"/>
<dbReference type="Proteomes" id="UP000198688">
    <property type="component" value="Chromosome I"/>
</dbReference>
<dbReference type="AlphaFoldDB" id="A0A1H2BFL7"/>
<evidence type="ECO:0000313" key="1">
    <source>
        <dbReference type="EMBL" id="SDT57043.1"/>
    </source>
</evidence>
<protein>
    <recommendedName>
        <fullName evidence="3">DUF4261 domain-containing protein</fullName>
    </recommendedName>
</protein>
<name>A0A1H2BFL7_9ACTN</name>
<dbReference type="RefSeq" id="WP_092546495.1">
    <property type="nucleotide sequence ID" value="NZ_LT629758.1"/>
</dbReference>
<dbReference type="EMBL" id="LT629758">
    <property type="protein sequence ID" value="SDT57043.1"/>
    <property type="molecule type" value="Genomic_DNA"/>
</dbReference>